<dbReference type="InterPro" id="IPR011009">
    <property type="entry name" value="Kinase-like_dom_sf"/>
</dbReference>
<sequence>MEQALLDKRVIFEEDEESSSCNLNRPFIISAEDIVIVKKIGEGGAANVFLAKWKGQEVAIKTLKECFRGDNEVLETEAALISSFLHPNVIRFWGFCASSSQKYMVMEYMKGGSLENLIQSCKIGKEKLSLYEKLQILIGVAKGMAYLHGLKPCCVHRDLKPGNILLDENRISKVGDFGLSRLISNTYQTSFTTNVGTLFYMAPE</sequence>
<dbReference type="SUPFAM" id="SSF56112">
    <property type="entry name" value="Protein kinase-like (PK-like)"/>
    <property type="match status" value="1"/>
</dbReference>
<dbReference type="Proteomes" id="UP000006671">
    <property type="component" value="Unassembled WGS sequence"/>
</dbReference>
<dbReference type="InterPro" id="IPR051681">
    <property type="entry name" value="Ser/Thr_Kinases-Pseudokinases"/>
</dbReference>
<accession>D2V6U5</accession>
<keyword evidence="3" id="KW-1185">Reference proteome</keyword>
<feature type="domain" description="Protein kinase" evidence="1">
    <location>
        <begin position="34"/>
        <end position="204"/>
    </location>
</feature>
<evidence type="ECO:0000313" key="3">
    <source>
        <dbReference type="Proteomes" id="UP000006671"/>
    </source>
</evidence>
<dbReference type="GO" id="GO:0004674">
    <property type="term" value="F:protein serine/threonine kinase activity"/>
    <property type="evidence" value="ECO:0007669"/>
    <property type="project" value="TreeGrafter"/>
</dbReference>
<gene>
    <name evidence="2" type="ORF">NAEGRDRAFT_31502</name>
</gene>
<dbReference type="Pfam" id="PF00069">
    <property type="entry name" value="Pkinase"/>
    <property type="match status" value="1"/>
</dbReference>
<proteinExistence type="predicted"/>
<dbReference type="AlphaFoldDB" id="D2V6U5"/>
<evidence type="ECO:0000259" key="1">
    <source>
        <dbReference type="PROSITE" id="PS50011"/>
    </source>
</evidence>
<dbReference type="PANTHER" id="PTHR44329">
    <property type="entry name" value="SERINE/THREONINE-PROTEIN KINASE TNNI3K-RELATED"/>
    <property type="match status" value="1"/>
</dbReference>
<name>D2V6U5_NAEGR</name>
<dbReference type="PROSITE" id="PS00108">
    <property type="entry name" value="PROTEIN_KINASE_ST"/>
    <property type="match status" value="1"/>
</dbReference>
<reference evidence="2 3" key="1">
    <citation type="journal article" date="2010" name="Cell">
        <title>The genome of Naegleria gruberi illuminates early eukaryotic versatility.</title>
        <authorList>
            <person name="Fritz-Laylin L.K."/>
            <person name="Prochnik S.E."/>
            <person name="Ginger M.L."/>
            <person name="Dacks J.B."/>
            <person name="Carpenter M.L."/>
            <person name="Field M.C."/>
            <person name="Kuo A."/>
            <person name="Paredez A."/>
            <person name="Chapman J."/>
            <person name="Pham J."/>
            <person name="Shu S."/>
            <person name="Neupane R."/>
            <person name="Cipriano M."/>
            <person name="Mancuso J."/>
            <person name="Tu H."/>
            <person name="Salamov A."/>
            <person name="Lindquist E."/>
            <person name="Shapiro H."/>
            <person name="Lucas S."/>
            <person name="Grigoriev I.V."/>
            <person name="Cande W.Z."/>
            <person name="Fulton C."/>
            <person name="Rokhsar D.S."/>
            <person name="Dawson S.C."/>
        </authorList>
    </citation>
    <scope>NUCLEOTIDE SEQUENCE [LARGE SCALE GENOMIC DNA]</scope>
    <source>
        <strain evidence="2 3">NEG-M</strain>
    </source>
</reference>
<feature type="non-terminal residue" evidence="2">
    <location>
        <position position="204"/>
    </location>
</feature>
<dbReference type="KEGG" id="ngr:NAEGRDRAFT_31502"/>
<organism evidence="3">
    <name type="scientific">Naegleria gruberi</name>
    <name type="common">Amoeba</name>
    <dbReference type="NCBI Taxonomy" id="5762"/>
    <lineage>
        <taxon>Eukaryota</taxon>
        <taxon>Discoba</taxon>
        <taxon>Heterolobosea</taxon>
        <taxon>Tetramitia</taxon>
        <taxon>Eutetramitia</taxon>
        <taxon>Vahlkampfiidae</taxon>
        <taxon>Naegleria</taxon>
    </lineage>
</organism>
<dbReference type="EMBL" id="GG738854">
    <property type="protein sequence ID" value="EFC47507.1"/>
    <property type="molecule type" value="Genomic_DNA"/>
</dbReference>
<protein>
    <submittedName>
        <fullName evidence="2">Predicted protein</fullName>
    </submittedName>
</protein>
<dbReference type="OMA" id="ERIMIIM"/>
<dbReference type="InterPro" id="IPR000719">
    <property type="entry name" value="Prot_kinase_dom"/>
</dbReference>
<dbReference type="SMART" id="SM00220">
    <property type="entry name" value="S_TKc"/>
    <property type="match status" value="1"/>
</dbReference>
<dbReference type="eggNOG" id="KOG1187">
    <property type="taxonomic scope" value="Eukaryota"/>
</dbReference>
<dbReference type="GO" id="GO:0005524">
    <property type="term" value="F:ATP binding"/>
    <property type="evidence" value="ECO:0007669"/>
    <property type="project" value="InterPro"/>
</dbReference>
<dbReference type="VEuPathDB" id="AmoebaDB:NAEGRDRAFT_31502"/>
<dbReference type="InParanoid" id="D2V6U5"/>
<dbReference type="RefSeq" id="XP_002680251.1">
    <property type="nucleotide sequence ID" value="XM_002680205.1"/>
</dbReference>
<dbReference type="Gene3D" id="1.10.510.10">
    <property type="entry name" value="Transferase(Phosphotransferase) domain 1"/>
    <property type="match status" value="1"/>
</dbReference>
<dbReference type="STRING" id="5762.D2V6U5"/>
<dbReference type="OrthoDB" id="4062651at2759"/>
<dbReference type="InterPro" id="IPR008271">
    <property type="entry name" value="Ser/Thr_kinase_AS"/>
</dbReference>
<dbReference type="GeneID" id="8861698"/>
<evidence type="ECO:0000313" key="2">
    <source>
        <dbReference type="EMBL" id="EFC47507.1"/>
    </source>
</evidence>
<dbReference type="PROSITE" id="PS50011">
    <property type="entry name" value="PROTEIN_KINASE_DOM"/>
    <property type="match status" value="1"/>
</dbReference>